<organism evidence="10 11">
    <name type="scientific">Hyaloscypha hepaticicola</name>
    <dbReference type="NCBI Taxonomy" id="2082293"/>
    <lineage>
        <taxon>Eukaryota</taxon>
        <taxon>Fungi</taxon>
        <taxon>Dikarya</taxon>
        <taxon>Ascomycota</taxon>
        <taxon>Pezizomycotina</taxon>
        <taxon>Leotiomycetes</taxon>
        <taxon>Helotiales</taxon>
        <taxon>Hyaloscyphaceae</taxon>
        <taxon>Hyaloscypha</taxon>
    </lineage>
</organism>
<comment type="catalytic activity">
    <reaction evidence="1">
        <text>[E2 ubiquitin-conjugating enzyme]-S-ubiquitinyl-L-cysteine + [acceptor protein]-L-lysine = [E2 ubiquitin-conjugating enzyme]-L-cysteine + [acceptor protein]-N(6)-ubiquitinyl-L-lysine.</text>
        <dbReference type="EC" id="2.3.2.31"/>
    </reaction>
</comment>
<keyword evidence="4" id="KW-0479">Metal-binding</keyword>
<dbReference type="Gene3D" id="1.20.120.1750">
    <property type="match status" value="1"/>
</dbReference>
<keyword evidence="7" id="KW-0833">Ubl conjugation pathway</keyword>
<gene>
    <name evidence="10" type="ORF">NA56DRAFT_668526</name>
</gene>
<dbReference type="GO" id="GO:0008270">
    <property type="term" value="F:zinc ion binding"/>
    <property type="evidence" value="ECO:0007669"/>
    <property type="project" value="UniProtKB-KW"/>
</dbReference>
<evidence type="ECO:0000256" key="8">
    <source>
        <dbReference type="ARBA" id="ARBA00022833"/>
    </source>
</evidence>
<dbReference type="GO" id="GO:0016567">
    <property type="term" value="P:protein ubiquitination"/>
    <property type="evidence" value="ECO:0007669"/>
    <property type="project" value="InterPro"/>
</dbReference>
<evidence type="ECO:0000256" key="4">
    <source>
        <dbReference type="ARBA" id="ARBA00022723"/>
    </source>
</evidence>
<keyword evidence="3" id="KW-0808">Transferase</keyword>
<dbReference type="CDD" id="cd20335">
    <property type="entry name" value="BRcat_RBR"/>
    <property type="match status" value="1"/>
</dbReference>
<evidence type="ECO:0000259" key="9">
    <source>
        <dbReference type="PROSITE" id="PS51873"/>
    </source>
</evidence>
<sequence length="406" mass="45762">MDFETATLILQLQLEDSNELFESCEDFERTAAIVADRKMSSSIARACVLDGDVVVESLSQEQAAAGDRDIACTLGGVAAHCSLPPWTVGSEFLDEELAVSRSDGLDGLANESDEDVAESSSWASTKNLPEHTKRSCTACQEQISFFNLARAPCDHEYCRDCRRDLFRASLGDDYLFPPRCCRQSIATGSSIRIFLTGDLVHRYEQKKIEFDTPDRTYCANPLCSAIIRGENITNEQAFCPNCLTSTCTICSKASHTGDFPEDVALQQALDAAEQHGWQRCYNCRRFVELEIGCNHITCHCSAQFCYTYGERWKTCTCAQWNEDRLIARANQVVARQPVRVDPPQQAGRIAAVVQNLRDRHNSDHQSWQYIRGSHQCEECRHELPSYIFECRQCNIQACNRCRSNRL</sequence>
<proteinExistence type="predicted"/>
<keyword evidence="6" id="KW-0863">Zinc-finger</keyword>
<dbReference type="SUPFAM" id="SSF57850">
    <property type="entry name" value="RING/U-box"/>
    <property type="match status" value="2"/>
</dbReference>
<evidence type="ECO:0000256" key="1">
    <source>
        <dbReference type="ARBA" id="ARBA00001798"/>
    </source>
</evidence>
<reference evidence="10 11" key="1">
    <citation type="submission" date="2016-05" db="EMBL/GenBank/DDBJ databases">
        <title>A degradative enzymes factory behind the ericoid mycorrhizal symbiosis.</title>
        <authorList>
            <consortium name="DOE Joint Genome Institute"/>
            <person name="Martino E."/>
            <person name="Morin E."/>
            <person name="Grelet G."/>
            <person name="Kuo A."/>
            <person name="Kohler A."/>
            <person name="Daghino S."/>
            <person name="Barry K."/>
            <person name="Choi C."/>
            <person name="Cichocki N."/>
            <person name="Clum A."/>
            <person name="Copeland A."/>
            <person name="Hainaut M."/>
            <person name="Haridas S."/>
            <person name="Labutti K."/>
            <person name="Lindquist E."/>
            <person name="Lipzen A."/>
            <person name="Khouja H.-R."/>
            <person name="Murat C."/>
            <person name="Ohm R."/>
            <person name="Olson A."/>
            <person name="Spatafora J."/>
            <person name="Veneault-Fourrey C."/>
            <person name="Henrissat B."/>
            <person name="Grigoriev I."/>
            <person name="Martin F."/>
            <person name="Perotto S."/>
        </authorList>
    </citation>
    <scope>NUCLEOTIDE SEQUENCE [LARGE SCALE GENOMIC DNA]</scope>
    <source>
        <strain evidence="10 11">UAMH 7357</strain>
    </source>
</reference>
<keyword evidence="5" id="KW-0677">Repeat</keyword>
<dbReference type="InterPro" id="IPR002867">
    <property type="entry name" value="IBR_dom"/>
</dbReference>
<evidence type="ECO:0000313" key="10">
    <source>
        <dbReference type="EMBL" id="PMD25267.1"/>
    </source>
</evidence>
<dbReference type="InterPro" id="IPR044066">
    <property type="entry name" value="TRIAD_supradom"/>
</dbReference>
<dbReference type="InterPro" id="IPR031127">
    <property type="entry name" value="E3_UB_ligase_RBR"/>
</dbReference>
<dbReference type="Pfam" id="PF01485">
    <property type="entry name" value="IBR"/>
    <property type="match status" value="1"/>
</dbReference>
<evidence type="ECO:0000256" key="3">
    <source>
        <dbReference type="ARBA" id="ARBA00022679"/>
    </source>
</evidence>
<evidence type="ECO:0000256" key="5">
    <source>
        <dbReference type="ARBA" id="ARBA00022737"/>
    </source>
</evidence>
<evidence type="ECO:0000256" key="6">
    <source>
        <dbReference type="ARBA" id="ARBA00022771"/>
    </source>
</evidence>
<dbReference type="PROSITE" id="PS51873">
    <property type="entry name" value="TRIAD"/>
    <property type="match status" value="1"/>
</dbReference>
<evidence type="ECO:0000256" key="2">
    <source>
        <dbReference type="ARBA" id="ARBA00012251"/>
    </source>
</evidence>
<dbReference type="AlphaFoldDB" id="A0A2J6QG68"/>
<name>A0A2J6QG68_9HELO</name>
<dbReference type="EC" id="2.3.2.31" evidence="2"/>
<feature type="domain" description="RING-type" evidence="9">
    <location>
        <begin position="132"/>
        <end position="321"/>
    </location>
</feature>
<dbReference type="PANTHER" id="PTHR11685">
    <property type="entry name" value="RBR FAMILY RING FINGER AND IBR DOMAIN-CONTAINING"/>
    <property type="match status" value="1"/>
</dbReference>
<dbReference type="EMBL" id="KZ613470">
    <property type="protein sequence ID" value="PMD25267.1"/>
    <property type="molecule type" value="Genomic_DNA"/>
</dbReference>
<keyword evidence="11" id="KW-1185">Reference proteome</keyword>
<evidence type="ECO:0000313" key="11">
    <source>
        <dbReference type="Proteomes" id="UP000235672"/>
    </source>
</evidence>
<dbReference type="Proteomes" id="UP000235672">
    <property type="component" value="Unassembled WGS sequence"/>
</dbReference>
<keyword evidence="8" id="KW-0862">Zinc</keyword>
<dbReference type="GO" id="GO:0061630">
    <property type="term" value="F:ubiquitin protein ligase activity"/>
    <property type="evidence" value="ECO:0007669"/>
    <property type="project" value="UniProtKB-EC"/>
</dbReference>
<evidence type="ECO:0000256" key="7">
    <source>
        <dbReference type="ARBA" id="ARBA00022786"/>
    </source>
</evidence>
<dbReference type="CDD" id="cd22584">
    <property type="entry name" value="Rcat_RBR_unk"/>
    <property type="match status" value="1"/>
</dbReference>
<accession>A0A2J6QG68</accession>
<dbReference type="OrthoDB" id="9977870at2759"/>
<protein>
    <recommendedName>
        <fullName evidence="2">RBR-type E3 ubiquitin transferase</fullName>
        <ecNumber evidence="2">2.3.2.31</ecNumber>
    </recommendedName>
</protein>
<dbReference type="STRING" id="1745343.A0A2J6QG68"/>